<keyword evidence="3" id="KW-1185">Reference proteome</keyword>
<evidence type="ECO:0000313" key="3">
    <source>
        <dbReference type="Proteomes" id="UP000692954"/>
    </source>
</evidence>
<feature type="compositionally biased region" description="Polar residues" evidence="1">
    <location>
        <begin position="16"/>
        <end position="34"/>
    </location>
</feature>
<accession>A0A8S1RL54</accession>
<comment type="caution">
    <text evidence="2">The sequence shown here is derived from an EMBL/GenBank/DDBJ whole genome shotgun (WGS) entry which is preliminary data.</text>
</comment>
<evidence type="ECO:0000313" key="2">
    <source>
        <dbReference type="EMBL" id="CAD8127495.1"/>
    </source>
</evidence>
<organism evidence="2 3">
    <name type="scientific">Paramecium sonneborni</name>
    <dbReference type="NCBI Taxonomy" id="65129"/>
    <lineage>
        <taxon>Eukaryota</taxon>
        <taxon>Sar</taxon>
        <taxon>Alveolata</taxon>
        <taxon>Ciliophora</taxon>
        <taxon>Intramacronucleata</taxon>
        <taxon>Oligohymenophorea</taxon>
        <taxon>Peniculida</taxon>
        <taxon>Parameciidae</taxon>
        <taxon>Paramecium</taxon>
    </lineage>
</organism>
<dbReference type="AlphaFoldDB" id="A0A8S1RL54"/>
<feature type="region of interest" description="Disordered" evidence="1">
    <location>
        <begin position="16"/>
        <end position="43"/>
    </location>
</feature>
<sequence length="197" mass="22572">MQSSLQKSSIIKRSTFLNQSQAFTTTSRPSSAFKDNSDKKELRRYPTEWVEQIDNKSDNKFHHTIMNKSKEDHNPNLASPSKIFGVQEGNNPSRFHTQNDDIVSSFRRKNQSLGNLGSWQFQSPSAQSIVKDNNNKNTALSFSKRLDLAVPLSELLEISRQLDCSQPEEIKLLSRGYVNELFLLSQKIERALKNINR</sequence>
<dbReference type="EMBL" id="CAJJDN010000177">
    <property type="protein sequence ID" value="CAD8127495.1"/>
    <property type="molecule type" value="Genomic_DNA"/>
</dbReference>
<dbReference type="OrthoDB" id="296753at2759"/>
<reference evidence="2" key="1">
    <citation type="submission" date="2021-01" db="EMBL/GenBank/DDBJ databases">
        <authorList>
            <consortium name="Genoscope - CEA"/>
            <person name="William W."/>
        </authorList>
    </citation>
    <scope>NUCLEOTIDE SEQUENCE</scope>
</reference>
<evidence type="ECO:0000256" key="1">
    <source>
        <dbReference type="SAM" id="MobiDB-lite"/>
    </source>
</evidence>
<proteinExistence type="predicted"/>
<gene>
    <name evidence="2" type="ORF">PSON_ATCC_30995.1.T1770037</name>
</gene>
<protein>
    <submittedName>
        <fullName evidence="2">Uncharacterized protein</fullName>
    </submittedName>
</protein>
<name>A0A8S1RL54_9CILI</name>
<dbReference type="Proteomes" id="UP000692954">
    <property type="component" value="Unassembled WGS sequence"/>
</dbReference>